<gene>
    <name evidence="2" type="ORF">RS83_02639</name>
</gene>
<feature type="chain" id="PRO_5002445094" description="Lipoprotein" evidence="1">
    <location>
        <begin position="29"/>
        <end position="240"/>
    </location>
</feature>
<comment type="caution">
    <text evidence="2">The sequence shown here is derived from an EMBL/GenBank/DDBJ whole genome shotgun (WGS) entry which is preliminary data.</text>
</comment>
<evidence type="ECO:0000256" key="1">
    <source>
        <dbReference type="SAM" id="SignalP"/>
    </source>
</evidence>
<evidence type="ECO:0000313" key="3">
    <source>
        <dbReference type="Proteomes" id="UP000033640"/>
    </source>
</evidence>
<evidence type="ECO:0000313" key="2">
    <source>
        <dbReference type="EMBL" id="KJL27590.1"/>
    </source>
</evidence>
<dbReference type="Proteomes" id="UP000033640">
    <property type="component" value="Unassembled WGS sequence"/>
</dbReference>
<dbReference type="PROSITE" id="PS51257">
    <property type="entry name" value="PROKAR_LIPOPROTEIN"/>
    <property type="match status" value="1"/>
</dbReference>
<dbReference type="AlphaFoldDB" id="A0A0F0L5I7"/>
<proteinExistence type="predicted"/>
<dbReference type="EMBL" id="JYIW01000026">
    <property type="protein sequence ID" value="KJL27590.1"/>
    <property type="molecule type" value="Genomic_DNA"/>
</dbReference>
<feature type="signal peptide" evidence="1">
    <location>
        <begin position="1"/>
        <end position="28"/>
    </location>
</feature>
<name>A0A0F0L5I7_9MICO</name>
<dbReference type="OrthoDB" id="5066157at2"/>
<evidence type="ECO:0008006" key="4">
    <source>
        <dbReference type="Google" id="ProtNLM"/>
    </source>
</evidence>
<organism evidence="2 3">
    <name type="scientific">Microbacterium oxydans</name>
    <dbReference type="NCBI Taxonomy" id="82380"/>
    <lineage>
        <taxon>Bacteria</taxon>
        <taxon>Bacillati</taxon>
        <taxon>Actinomycetota</taxon>
        <taxon>Actinomycetes</taxon>
        <taxon>Micrococcales</taxon>
        <taxon>Microbacteriaceae</taxon>
        <taxon>Microbacterium</taxon>
    </lineage>
</organism>
<keyword evidence="1" id="KW-0732">Signal</keyword>
<dbReference type="RefSeq" id="WP_045279986.1">
    <property type="nucleotide sequence ID" value="NZ_JYIW01000026.1"/>
</dbReference>
<accession>A0A0F0L5I7</accession>
<reference evidence="2 3" key="1">
    <citation type="submission" date="2015-02" db="EMBL/GenBank/DDBJ databases">
        <title>Draft genome sequences of ten Microbacterium spp. with emphasis on heavy metal contaminated environments.</title>
        <authorList>
            <person name="Corretto E."/>
        </authorList>
    </citation>
    <scope>NUCLEOTIDE SEQUENCE [LARGE SCALE GENOMIC DNA]</scope>
    <source>
        <strain evidence="2 3">BEL4b</strain>
    </source>
</reference>
<protein>
    <recommendedName>
        <fullName evidence="4">Lipoprotein</fullName>
    </recommendedName>
</protein>
<sequence>MTTSLRRLSSFVLGGALLASALAGCATAAGGSPVPESTAVPSADASYAPQAAWLDASSIAVKTWSDACAPHIGDFITGDQSIEIVLVDDEDAVCASVQTAHGTYVGLPAGLDSSVPVDLIVTEANGNRSELTLPGLAEGQLQPADRMSEMVPAATWITDSELAVLTWGSSTCMPGSGDFQALDATQGVVTLHSHTDTVCTMDLVPQITFVSAAGVQADATLVLADHVDAVGQPIILQVAR</sequence>
<dbReference type="PATRIC" id="fig|82380.11.peg.2677"/>